<evidence type="ECO:0000313" key="3">
    <source>
        <dbReference type="Proteomes" id="UP000077384"/>
    </source>
</evidence>
<organism evidence="1 3">
    <name type="scientific">Clostridium coskatii</name>
    <dbReference type="NCBI Taxonomy" id="1705578"/>
    <lineage>
        <taxon>Bacteria</taxon>
        <taxon>Bacillati</taxon>
        <taxon>Bacillota</taxon>
        <taxon>Clostridia</taxon>
        <taxon>Eubacteriales</taxon>
        <taxon>Clostridiaceae</taxon>
        <taxon>Clostridium</taxon>
    </lineage>
</organism>
<dbReference type="PATRIC" id="fig|1705578.3.peg.2993"/>
<name>A0A162KW16_9CLOT</name>
<reference evidence="2 4" key="2">
    <citation type="journal article" date="2016" name="Front. Microbiol.">
        <title>Industrial Acetogenic Biocatalysts: A Comparative Metabolic and Genomic Analysis.</title>
        <authorList>
            <person name="Bengelsdorf F."/>
            <person name="Poehlein A."/>
            <person name="Sonja S."/>
            <person name="Erz C."/>
            <person name="Hummel T."/>
            <person name="Hoffmeister S."/>
            <person name="Daniel R."/>
            <person name="Durre P."/>
        </authorList>
    </citation>
    <scope>NUCLEOTIDE SEQUENCE [LARGE SCALE GENOMIC DNA]</scope>
    <source>
        <strain evidence="2 4">PTA-10522</strain>
    </source>
</reference>
<reference evidence="1 3" key="1">
    <citation type="journal article" date="2015" name="Biotechnol. Bioeng.">
        <title>Genome sequence and phenotypic characterization of Caulobacter segnis.</title>
        <authorList>
            <person name="Patel S."/>
            <person name="Fletcher B."/>
            <person name="Scott D.C."/>
            <person name="Ely B."/>
        </authorList>
    </citation>
    <scope>NUCLEOTIDE SEQUENCE [LARGE SCALE GENOMIC DNA]</scope>
    <source>
        <strain evidence="1 3">PS02</strain>
    </source>
</reference>
<gene>
    <name evidence="2" type="ORF">CLCOS_35630</name>
    <name evidence="1" type="ORF">WX73_02719</name>
</gene>
<proteinExistence type="predicted"/>
<dbReference type="AlphaFoldDB" id="A0A162KW16"/>
<dbReference type="Proteomes" id="UP000093694">
    <property type="component" value="Unassembled WGS sequence"/>
</dbReference>
<dbReference type="EMBL" id="LROR01000076">
    <property type="protein sequence ID" value="OBR91335.1"/>
    <property type="molecule type" value="Genomic_DNA"/>
</dbReference>
<sequence>MNDTILGELKLNFKDIEKEVKDKESEIRFITPAKGKYLI</sequence>
<protein>
    <submittedName>
        <fullName evidence="1">Uncharacterized protein</fullName>
    </submittedName>
</protein>
<dbReference type="Proteomes" id="UP000077384">
    <property type="component" value="Unassembled WGS sequence"/>
</dbReference>
<evidence type="ECO:0000313" key="1">
    <source>
        <dbReference type="EMBL" id="OAA87772.1"/>
    </source>
</evidence>
<evidence type="ECO:0000313" key="4">
    <source>
        <dbReference type="Proteomes" id="UP000093694"/>
    </source>
</evidence>
<comment type="caution">
    <text evidence="1">The sequence shown here is derived from an EMBL/GenBank/DDBJ whole genome shotgun (WGS) entry which is preliminary data.</text>
</comment>
<dbReference type="EMBL" id="LITQ01000039">
    <property type="protein sequence ID" value="OAA87772.1"/>
    <property type="molecule type" value="Genomic_DNA"/>
</dbReference>
<accession>A0A162KW16</accession>
<keyword evidence="4" id="KW-1185">Reference proteome</keyword>
<evidence type="ECO:0000313" key="2">
    <source>
        <dbReference type="EMBL" id="OBR91335.1"/>
    </source>
</evidence>